<organism evidence="4 5">
    <name type="scientific">Rhipicephalus sanguineus</name>
    <name type="common">Brown dog tick</name>
    <name type="synonym">Ixodes sanguineus</name>
    <dbReference type="NCBI Taxonomy" id="34632"/>
    <lineage>
        <taxon>Eukaryota</taxon>
        <taxon>Metazoa</taxon>
        <taxon>Ecdysozoa</taxon>
        <taxon>Arthropoda</taxon>
        <taxon>Chelicerata</taxon>
        <taxon>Arachnida</taxon>
        <taxon>Acari</taxon>
        <taxon>Parasitiformes</taxon>
        <taxon>Ixodida</taxon>
        <taxon>Ixodoidea</taxon>
        <taxon>Ixodidae</taxon>
        <taxon>Rhipicephalinae</taxon>
        <taxon>Rhipicephalus</taxon>
        <taxon>Rhipicephalus</taxon>
    </lineage>
</organism>
<feature type="domain" description="BMERB" evidence="3">
    <location>
        <begin position="115"/>
        <end position="221"/>
    </location>
</feature>
<name>A0A9D4PHD4_RHISA</name>
<reference evidence="4" key="1">
    <citation type="journal article" date="2020" name="Cell">
        <title>Large-Scale Comparative Analyses of Tick Genomes Elucidate Their Genetic Diversity and Vector Capacities.</title>
        <authorList>
            <consortium name="Tick Genome and Microbiome Consortium (TIGMIC)"/>
            <person name="Jia N."/>
            <person name="Wang J."/>
            <person name="Shi W."/>
            <person name="Du L."/>
            <person name="Sun Y."/>
            <person name="Zhan W."/>
            <person name="Jiang J.F."/>
            <person name="Wang Q."/>
            <person name="Zhang B."/>
            <person name="Ji P."/>
            <person name="Bell-Sakyi L."/>
            <person name="Cui X.M."/>
            <person name="Yuan T.T."/>
            <person name="Jiang B.G."/>
            <person name="Yang W.F."/>
            <person name="Lam T.T."/>
            <person name="Chang Q.C."/>
            <person name="Ding S.J."/>
            <person name="Wang X.J."/>
            <person name="Zhu J.G."/>
            <person name="Ruan X.D."/>
            <person name="Zhao L."/>
            <person name="Wei J.T."/>
            <person name="Ye R.Z."/>
            <person name="Que T.C."/>
            <person name="Du C.H."/>
            <person name="Zhou Y.H."/>
            <person name="Cheng J.X."/>
            <person name="Dai P.F."/>
            <person name="Guo W.B."/>
            <person name="Han X.H."/>
            <person name="Huang E.J."/>
            <person name="Li L.F."/>
            <person name="Wei W."/>
            <person name="Gao Y.C."/>
            <person name="Liu J.Z."/>
            <person name="Shao H.Z."/>
            <person name="Wang X."/>
            <person name="Wang C.C."/>
            <person name="Yang T.C."/>
            <person name="Huo Q.B."/>
            <person name="Li W."/>
            <person name="Chen H.Y."/>
            <person name="Chen S.E."/>
            <person name="Zhou L.G."/>
            <person name="Ni X.B."/>
            <person name="Tian J.H."/>
            <person name="Sheng Y."/>
            <person name="Liu T."/>
            <person name="Pan Y.S."/>
            <person name="Xia L.Y."/>
            <person name="Li J."/>
            <person name="Zhao F."/>
            <person name="Cao W.C."/>
        </authorList>
    </citation>
    <scope>NUCLEOTIDE SEQUENCE</scope>
    <source>
        <strain evidence="4">Rsan-2018</strain>
    </source>
</reference>
<dbReference type="PANTHER" id="PTHR22704">
    <property type="entry name" value="BMERB DOMAIN-CONTAINING PROTEIN 1-RELATED"/>
    <property type="match status" value="1"/>
</dbReference>
<dbReference type="EMBL" id="JABSTV010001253">
    <property type="protein sequence ID" value="KAH7943035.1"/>
    <property type="molecule type" value="Genomic_DNA"/>
</dbReference>
<dbReference type="InterPro" id="IPR040127">
    <property type="entry name" value="BMERB"/>
</dbReference>
<evidence type="ECO:0000313" key="4">
    <source>
        <dbReference type="EMBL" id="KAH7943035.1"/>
    </source>
</evidence>
<proteinExistence type="predicted"/>
<dbReference type="AlphaFoldDB" id="A0A9D4PHD4"/>
<evidence type="ECO:0000256" key="1">
    <source>
        <dbReference type="SAM" id="Coils"/>
    </source>
</evidence>
<feature type="region of interest" description="Disordered" evidence="2">
    <location>
        <begin position="292"/>
        <end position="325"/>
    </location>
</feature>
<feature type="region of interest" description="Disordered" evidence="2">
    <location>
        <begin position="27"/>
        <end position="79"/>
    </location>
</feature>
<sequence length="325" mass="36706">MCAGSITDEHRLISGRSVENCLVVPRVYETGGPPDRPTRRRRAPDSPPAVGVVAAVSDTPTTPRPVPLHHQSRPSCPAPADPFRFREMDALTEMGVAYARQVRNVRRAVLADTGALRQFTSPGRKAVEEVEEGLFQVQRMHSHLVARANNLVYRLQDVLLQEESNRLRKQMHWIATLPAEKQTSQVRDREHDLIVRIVRIVNKRDAILAEHHVEQRRAANELRQMEKEYQRWRRALGDEDSEFWGESSETYDLGAPFPDWTRPSTATATSAAKKTTSKTFLTFRSFKRRVAKTVGRVASPKKKKGKRSPTAPAQSTSTELCSSKL</sequence>
<feature type="compositionally biased region" description="Low complexity" evidence="2">
    <location>
        <begin position="264"/>
        <end position="276"/>
    </location>
</feature>
<dbReference type="SMART" id="SM01203">
    <property type="entry name" value="DUF3585"/>
    <property type="match status" value="1"/>
</dbReference>
<dbReference type="InterPro" id="IPR022735">
    <property type="entry name" value="bMERB_dom"/>
</dbReference>
<dbReference type="Proteomes" id="UP000821837">
    <property type="component" value="Unassembled WGS sequence"/>
</dbReference>
<evidence type="ECO:0000259" key="3">
    <source>
        <dbReference type="Pfam" id="PF12130"/>
    </source>
</evidence>
<accession>A0A9D4PHD4</accession>
<evidence type="ECO:0000313" key="5">
    <source>
        <dbReference type="Proteomes" id="UP000821837"/>
    </source>
</evidence>
<comment type="caution">
    <text evidence="4">The sequence shown here is derived from an EMBL/GenBank/DDBJ whole genome shotgun (WGS) entry which is preliminary data.</text>
</comment>
<feature type="coiled-coil region" evidence="1">
    <location>
        <begin position="208"/>
        <end position="242"/>
    </location>
</feature>
<dbReference type="VEuPathDB" id="VectorBase:RSAN_038319"/>
<feature type="compositionally biased region" description="Polar residues" evidence="2">
    <location>
        <begin position="311"/>
        <end position="325"/>
    </location>
</feature>
<dbReference type="Pfam" id="PF12130">
    <property type="entry name" value="bMERB_dom"/>
    <property type="match status" value="1"/>
</dbReference>
<keyword evidence="5" id="KW-1185">Reference proteome</keyword>
<gene>
    <name evidence="4" type="ORF">HPB52_004018</name>
</gene>
<feature type="compositionally biased region" description="Low complexity" evidence="2">
    <location>
        <begin position="48"/>
        <end position="58"/>
    </location>
</feature>
<reference evidence="4" key="2">
    <citation type="submission" date="2021-09" db="EMBL/GenBank/DDBJ databases">
        <authorList>
            <person name="Jia N."/>
            <person name="Wang J."/>
            <person name="Shi W."/>
            <person name="Du L."/>
            <person name="Sun Y."/>
            <person name="Zhan W."/>
            <person name="Jiang J."/>
            <person name="Wang Q."/>
            <person name="Zhang B."/>
            <person name="Ji P."/>
            <person name="Sakyi L.B."/>
            <person name="Cui X."/>
            <person name="Yuan T."/>
            <person name="Jiang B."/>
            <person name="Yang W."/>
            <person name="Lam T.T.-Y."/>
            <person name="Chang Q."/>
            <person name="Ding S."/>
            <person name="Wang X."/>
            <person name="Zhu J."/>
            <person name="Ruan X."/>
            <person name="Zhao L."/>
            <person name="Wei J."/>
            <person name="Que T."/>
            <person name="Du C."/>
            <person name="Cheng J."/>
            <person name="Dai P."/>
            <person name="Han X."/>
            <person name="Huang E."/>
            <person name="Gao Y."/>
            <person name="Liu J."/>
            <person name="Shao H."/>
            <person name="Ye R."/>
            <person name="Li L."/>
            <person name="Wei W."/>
            <person name="Wang X."/>
            <person name="Wang C."/>
            <person name="Huo Q."/>
            <person name="Li W."/>
            <person name="Guo W."/>
            <person name="Chen H."/>
            <person name="Chen S."/>
            <person name="Zhou L."/>
            <person name="Zhou L."/>
            <person name="Ni X."/>
            <person name="Tian J."/>
            <person name="Zhou Y."/>
            <person name="Sheng Y."/>
            <person name="Liu T."/>
            <person name="Pan Y."/>
            <person name="Xia L."/>
            <person name="Li J."/>
            <person name="Zhao F."/>
            <person name="Cao W."/>
        </authorList>
    </citation>
    <scope>NUCLEOTIDE SEQUENCE</scope>
    <source>
        <strain evidence="4">Rsan-2018</strain>
        <tissue evidence="4">Larvae</tissue>
    </source>
</reference>
<feature type="region of interest" description="Disordered" evidence="2">
    <location>
        <begin position="255"/>
        <end position="276"/>
    </location>
</feature>
<protein>
    <recommendedName>
        <fullName evidence="3">BMERB domain-containing protein</fullName>
    </recommendedName>
</protein>
<evidence type="ECO:0000256" key="2">
    <source>
        <dbReference type="SAM" id="MobiDB-lite"/>
    </source>
</evidence>
<keyword evidence="1" id="KW-0175">Coiled coil</keyword>